<sequence length="76" mass="8890">MLFDFSDTLKSARKKEVKHQGILCFPPFFVTGKQEKNYSERVMLIYDGLHYDALAVCQFCGRLRKRLSLSTFQHNS</sequence>
<reference evidence="1 2" key="1">
    <citation type="submission" date="2020-08" db="EMBL/GenBank/DDBJ databases">
        <title>Plant Genome Project.</title>
        <authorList>
            <person name="Zhang R.-G."/>
        </authorList>
    </citation>
    <scope>NUCLEOTIDE SEQUENCE [LARGE SCALE GENOMIC DNA]</scope>
    <source>
        <tissue evidence="1">Rhizome</tissue>
    </source>
</reference>
<gene>
    <name evidence="1" type="ORF">ZIOFF_006155</name>
</gene>
<proteinExistence type="predicted"/>
<dbReference type="Proteomes" id="UP000734854">
    <property type="component" value="Unassembled WGS sequence"/>
</dbReference>
<accession>A0A8J5LN52</accession>
<protein>
    <recommendedName>
        <fullName evidence="3">Ubiquitin thioesterase OTU1</fullName>
    </recommendedName>
</protein>
<keyword evidence="2" id="KW-1185">Reference proteome</keyword>
<dbReference type="Gene3D" id="3.90.70.80">
    <property type="match status" value="1"/>
</dbReference>
<dbReference type="AlphaFoldDB" id="A0A8J5LN52"/>
<evidence type="ECO:0000313" key="2">
    <source>
        <dbReference type="Proteomes" id="UP000734854"/>
    </source>
</evidence>
<name>A0A8J5LN52_ZINOF</name>
<dbReference type="EMBL" id="JACMSC010000002">
    <property type="protein sequence ID" value="KAG6532315.1"/>
    <property type="molecule type" value="Genomic_DNA"/>
</dbReference>
<organism evidence="1 2">
    <name type="scientific">Zingiber officinale</name>
    <name type="common">Ginger</name>
    <name type="synonym">Amomum zingiber</name>
    <dbReference type="NCBI Taxonomy" id="94328"/>
    <lineage>
        <taxon>Eukaryota</taxon>
        <taxon>Viridiplantae</taxon>
        <taxon>Streptophyta</taxon>
        <taxon>Embryophyta</taxon>
        <taxon>Tracheophyta</taxon>
        <taxon>Spermatophyta</taxon>
        <taxon>Magnoliopsida</taxon>
        <taxon>Liliopsida</taxon>
        <taxon>Zingiberales</taxon>
        <taxon>Zingiberaceae</taxon>
        <taxon>Zingiber</taxon>
    </lineage>
</organism>
<evidence type="ECO:0008006" key="3">
    <source>
        <dbReference type="Google" id="ProtNLM"/>
    </source>
</evidence>
<evidence type="ECO:0000313" key="1">
    <source>
        <dbReference type="EMBL" id="KAG6532315.1"/>
    </source>
</evidence>
<comment type="caution">
    <text evidence="1">The sequence shown here is derived from an EMBL/GenBank/DDBJ whole genome shotgun (WGS) entry which is preliminary data.</text>
</comment>